<organism evidence="2 3">
    <name type="scientific">Pleurotus ostreatus (strain PC15)</name>
    <name type="common">Oyster mushroom</name>
    <dbReference type="NCBI Taxonomy" id="1137138"/>
    <lineage>
        <taxon>Eukaryota</taxon>
        <taxon>Fungi</taxon>
        <taxon>Dikarya</taxon>
        <taxon>Basidiomycota</taxon>
        <taxon>Agaricomycotina</taxon>
        <taxon>Agaricomycetes</taxon>
        <taxon>Agaricomycetidae</taxon>
        <taxon>Agaricales</taxon>
        <taxon>Pleurotineae</taxon>
        <taxon>Pleurotaceae</taxon>
        <taxon>Pleurotus</taxon>
    </lineage>
</organism>
<accession>A0A067NJI1</accession>
<evidence type="ECO:0000313" key="2">
    <source>
        <dbReference type="EMBL" id="KDQ27170.1"/>
    </source>
</evidence>
<evidence type="ECO:0000256" key="1">
    <source>
        <dbReference type="SAM" id="MobiDB-lite"/>
    </source>
</evidence>
<dbReference type="HOGENOM" id="CLU_1714068_0_0_1"/>
<proteinExistence type="predicted"/>
<gene>
    <name evidence="2" type="ORF">PLEOSDRAFT_1089981</name>
</gene>
<feature type="region of interest" description="Disordered" evidence="1">
    <location>
        <begin position="45"/>
        <end position="65"/>
    </location>
</feature>
<sequence length="153" mass="17116">MYPQRSYSRSRKLPLHTIISQSSQNLHSLPLLPLLLAANARTLPKATPNPLPRHHHPHSVVTRDLPPHWRGILGARKTRHTLSRNTAAADFREIDAGSKDVGVVGVLQSDGRKSGVRGLAGTSNENANANVDEHERLDAQLFFLARNWSFRWE</sequence>
<reference evidence="3" key="1">
    <citation type="journal article" date="2014" name="Proc. Natl. Acad. Sci. U.S.A.">
        <title>Extensive sampling of basidiomycete genomes demonstrates inadequacy of the white-rot/brown-rot paradigm for wood decay fungi.</title>
        <authorList>
            <person name="Riley R."/>
            <person name="Salamov A.A."/>
            <person name="Brown D.W."/>
            <person name="Nagy L.G."/>
            <person name="Floudas D."/>
            <person name="Held B.W."/>
            <person name="Levasseur A."/>
            <person name="Lombard V."/>
            <person name="Morin E."/>
            <person name="Otillar R."/>
            <person name="Lindquist E.A."/>
            <person name="Sun H."/>
            <person name="LaButti K.M."/>
            <person name="Schmutz J."/>
            <person name="Jabbour D."/>
            <person name="Luo H."/>
            <person name="Baker S.E."/>
            <person name="Pisabarro A.G."/>
            <person name="Walton J.D."/>
            <person name="Blanchette R.A."/>
            <person name="Henrissat B."/>
            <person name="Martin F."/>
            <person name="Cullen D."/>
            <person name="Hibbett D.S."/>
            <person name="Grigoriev I.V."/>
        </authorList>
    </citation>
    <scope>NUCLEOTIDE SEQUENCE [LARGE SCALE GENOMIC DNA]</scope>
    <source>
        <strain evidence="3">PC15</strain>
    </source>
</reference>
<evidence type="ECO:0000313" key="3">
    <source>
        <dbReference type="Proteomes" id="UP000027073"/>
    </source>
</evidence>
<protein>
    <submittedName>
        <fullName evidence="2">Uncharacterized protein</fullName>
    </submittedName>
</protein>
<name>A0A067NJI1_PLEO1</name>
<dbReference type="EMBL" id="KL198009">
    <property type="protein sequence ID" value="KDQ27170.1"/>
    <property type="molecule type" value="Genomic_DNA"/>
</dbReference>
<dbReference type="Proteomes" id="UP000027073">
    <property type="component" value="Unassembled WGS sequence"/>
</dbReference>
<dbReference type="InParanoid" id="A0A067NJI1"/>
<dbReference type="AlphaFoldDB" id="A0A067NJI1"/>
<dbReference type="VEuPathDB" id="FungiDB:PLEOSDRAFT_1089981"/>